<feature type="transmembrane region" description="Helical" evidence="1">
    <location>
        <begin position="90"/>
        <end position="114"/>
    </location>
</feature>
<accession>A0ABP3FYC9</accession>
<keyword evidence="3" id="KW-1185">Reference proteome</keyword>
<evidence type="ECO:0008006" key="4">
    <source>
        <dbReference type="Google" id="ProtNLM"/>
    </source>
</evidence>
<gene>
    <name evidence="2" type="ORF">GCM10008967_19200</name>
</gene>
<sequence length="160" mass="18202">MKHIPFEEWLKYVNGELAEDVQLDYENHLYSCETCIEVYSEAISHQSEALPTPLSSTFTDDVMTLIQGGEELQSVAHGVKMSKKKKERSFVQSTIFHYAAAAGFTLLLTFSGVFQSMTGFVDNFENTAQEQRPSVTETVMNKTLTLFDEWEIKNKEANQE</sequence>
<evidence type="ECO:0000313" key="2">
    <source>
        <dbReference type="EMBL" id="GAA0328844.1"/>
    </source>
</evidence>
<reference evidence="3" key="1">
    <citation type="journal article" date="2019" name="Int. J. Syst. Evol. Microbiol.">
        <title>The Global Catalogue of Microorganisms (GCM) 10K type strain sequencing project: providing services to taxonomists for standard genome sequencing and annotation.</title>
        <authorList>
            <consortium name="The Broad Institute Genomics Platform"/>
            <consortium name="The Broad Institute Genome Sequencing Center for Infectious Disease"/>
            <person name="Wu L."/>
            <person name="Ma J."/>
        </authorList>
    </citation>
    <scope>NUCLEOTIDE SEQUENCE [LARGE SCALE GENOMIC DNA]</scope>
    <source>
        <strain evidence="3">JCM 9731</strain>
    </source>
</reference>
<name>A0ABP3FYC9_9BACI</name>
<organism evidence="2 3">
    <name type="scientific">Bacillus carboniphilus</name>
    <dbReference type="NCBI Taxonomy" id="86663"/>
    <lineage>
        <taxon>Bacteria</taxon>
        <taxon>Bacillati</taxon>
        <taxon>Bacillota</taxon>
        <taxon>Bacilli</taxon>
        <taxon>Bacillales</taxon>
        <taxon>Bacillaceae</taxon>
        <taxon>Bacillus</taxon>
    </lineage>
</organism>
<evidence type="ECO:0000313" key="3">
    <source>
        <dbReference type="Proteomes" id="UP001500782"/>
    </source>
</evidence>
<keyword evidence="1" id="KW-0812">Transmembrane</keyword>
<keyword evidence="1" id="KW-0472">Membrane</keyword>
<comment type="caution">
    <text evidence="2">The sequence shown here is derived from an EMBL/GenBank/DDBJ whole genome shotgun (WGS) entry which is preliminary data.</text>
</comment>
<dbReference type="Proteomes" id="UP001500782">
    <property type="component" value="Unassembled WGS sequence"/>
</dbReference>
<keyword evidence="1" id="KW-1133">Transmembrane helix</keyword>
<protein>
    <recommendedName>
        <fullName evidence="4">Zinc-finger domain-containing protein</fullName>
    </recommendedName>
</protein>
<dbReference type="RefSeq" id="WP_343798554.1">
    <property type="nucleotide sequence ID" value="NZ_BAAADJ010000020.1"/>
</dbReference>
<proteinExistence type="predicted"/>
<dbReference type="EMBL" id="BAAADJ010000020">
    <property type="protein sequence ID" value="GAA0328844.1"/>
    <property type="molecule type" value="Genomic_DNA"/>
</dbReference>
<evidence type="ECO:0000256" key="1">
    <source>
        <dbReference type="SAM" id="Phobius"/>
    </source>
</evidence>